<protein>
    <submittedName>
        <fullName evidence="1">Uncharacterized protein</fullName>
    </submittedName>
</protein>
<accession>A0A419N1G7</accession>
<organism evidence="1 2">
    <name type="scientific">Rahnella woolbedingensis</name>
    <dbReference type="NCBI Taxonomy" id="1510574"/>
    <lineage>
        <taxon>Bacteria</taxon>
        <taxon>Pseudomonadati</taxon>
        <taxon>Pseudomonadota</taxon>
        <taxon>Gammaproteobacteria</taxon>
        <taxon>Enterobacterales</taxon>
        <taxon>Yersiniaceae</taxon>
        <taxon>Rahnella</taxon>
    </lineage>
</organism>
<gene>
    <name evidence="1" type="ORF">D6C13_25440</name>
</gene>
<comment type="caution">
    <text evidence="1">The sequence shown here is derived from an EMBL/GenBank/DDBJ whole genome shotgun (WGS) entry which is preliminary data.</text>
</comment>
<evidence type="ECO:0000313" key="2">
    <source>
        <dbReference type="Proteomes" id="UP000284908"/>
    </source>
</evidence>
<sequence length="63" mass="6968">MPEPCLHKIVADFPKQKEKHTWPVENPARFTLLDDGTGAEGTITITSKCSKSGCPKAELKEKE</sequence>
<name>A0A419N1G7_9GAMM</name>
<evidence type="ECO:0000313" key="1">
    <source>
        <dbReference type="EMBL" id="RJT28377.1"/>
    </source>
</evidence>
<keyword evidence="2" id="KW-1185">Reference proteome</keyword>
<dbReference type="AlphaFoldDB" id="A0A419N1G7"/>
<feature type="non-terminal residue" evidence="1">
    <location>
        <position position="63"/>
    </location>
</feature>
<dbReference type="EMBL" id="RAHH01000111">
    <property type="protein sequence ID" value="RJT28377.1"/>
    <property type="molecule type" value="Genomic_DNA"/>
</dbReference>
<dbReference type="Proteomes" id="UP000284908">
    <property type="component" value="Unassembled WGS sequence"/>
</dbReference>
<reference evidence="1 2" key="1">
    <citation type="submission" date="2018-09" db="EMBL/GenBank/DDBJ databases">
        <authorList>
            <person name="Le Fleche-Mateos A."/>
        </authorList>
    </citation>
    <scope>NUCLEOTIDE SEQUENCE [LARGE SCALE GENOMIC DNA]</scope>
    <source>
        <strain evidence="1 2">DSM 27399</strain>
    </source>
</reference>
<proteinExistence type="predicted"/>